<dbReference type="PANTHER" id="PTHR43765:SF2">
    <property type="entry name" value="2-DEHYDROPANTOATE 2-REDUCTASE"/>
    <property type="match status" value="1"/>
</dbReference>
<evidence type="ECO:0000256" key="3">
    <source>
        <dbReference type="ARBA" id="ARBA00007870"/>
    </source>
</evidence>
<dbReference type="InterPro" id="IPR050838">
    <property type="entry name" value="Ketopantoate_reductase"/>
</dbReference>
<evidence type="ECO:0000256" key="8">
    <source>
        <dbReference type="ARBA" id="ARBA00023002"/>
    </source>
</evidence>
<accession>A0A285NNX6</accession>
<evidence type="ECO:0000259" key="12">
    <source>
        <dbReference type="Pfam" id="PF02558"/>
    </source>
</evidence>
<feature type="domain" description="Ketopantoate reductase N-terminal" evidence="12">
    <location>
        <begin position="3"/>
        <end position="145"/>
    </location>
</feature>
<dbReference type="InterPro" id="IPR013752">
    <property type="entry name" value="KPA_reductase"/>
</dbReference>
<dbReference type="InterPro" id="IPR013332">
    <property type="entry name" value="KPR_N"/>
</dbReference>
<organism evidence="14 15">
    <name type="scientific">Terribacillus aidingensis</name>
    <dbReference type="NCBI Taxonomy" id="586416"/>
    <lineage>
        <taxon>Bacteria</taxon>
        <taxon>Bacillati</taxon>
        <taxon>Bacillota</taxon>
        <taxon>Bacilli</taxon>
        <taxon>Bacillales</taxon>
        <taxon>Bacillaceae</taxon>
        <taxon>Terribacillus</taxon>
    </lineage>
</organism>
<name>A0A285NNX6_9BACI</name>
<dbReference type="GO" id="GO:0050661">
    <property type="term" value="F:NADP binding"/>
    <property type="evidence" value="ECO:0007669"/>
    <property type="project" value="TreeGrafter"/>
</dbReference>
<dbReference type="InterPro" id="IPR003710">
    <property type="entry name" value="ApbA"/>
</dbReference>
<proteinExistence type="inferred from homology"/>
<evidence type="ECO:0000256" key="1">
    <source>
        <dbReference type="ARBA" id="ARBA00002919"/>
    </source>
</evidence>
<keyword evidence="15" id="KW-1185">Reference proteome</keyword>
<protein>
    <recommendedName>
        <fullName evidence="5 11">2-dehydropantoate 2-reductase</fullName>
        <ecNumber evidence="4 11">1.1.1.169</ecNumber>
    </recommendedName>
    <alternativeName>
        <fullName evidence="9 11">Ketopantoate reductase</fullName>
    </alternativeName>
</protein>
<dbReference type="NCBIfam" id="TIGR00745">
    <property type="entry name" value="apbA_panE"/>
    <property type="match status" value="1"/>
</dbReference>
<dbReference type="SUPFAM" id="SSF51735">
    <property type="entry name" value="NAD(P)-binding Rossmann-fold domains"/>
    <property type="match status" value="1"/>
</dbReference>
<evidence type="ECO:0000256" key="10">
    <source>
        <dbReference type="ARBA" id="ARBA00048793"/>
    </source>
</evidence>
<gene>
    <name evidence="14" type="ORF">SAMN05421503_1186</name>
</gene>
<evidence type="ECO:0000313" key="14">
    <source>
        <dbReference type="EMBL" id="SNZ09341.1"/>
    </source>
</evidence>
<dbReference type="RefSeq" id="WP_097040251.1">
    <property type="nucleotide sequence ID" value="NZ_OBEK01000002.1"/>
</dbReference>
<comment type="catalytic activity">
    <reaction evidence="10 11">
        <text>(R)-pantoate + NADP(+) = 2-dehydropantoate + NADPH + H(+)</text>
        <dbReference type="Rhea" id="RHEA:16233"/>
        <dbReference type="ChEBI" id="CHEBI:11561"/>
        <dbReference type="ChEBI" id="CHEBI:15378"/>
        <dbReference type="ChEBI" id="CHEBI:15980"/>
        <dbReference type="ChEBI" id="CHEBI:57783"/>
        <dbReference type="ChEBI" id="CHEBI:58349"/>
        <dbReference type="EC" id="1.1.1.169"/>
    </reaction>
</comment>
<dbReference type="AlphaFoldDB" id="A0A285NNX6"/>
<comment type="function">
    <text evidence="1 11">Catalyzes the NADPH-dependent reduction of ketopantoate into pantoic acid.</text>
</comment>
<evidence type="ECO:0000256" key="4">
    <source>
        <dbReference type="ARBA" id="ARBA00013014"/>
    </source>
</evidence>
<reference evidence="15" key="1">
    <citation type="submission" date="2017-09" db="EMBL/GenBank/DDBJ databases">
        <authorList>
            <person name="Varghese N."/>
            <person name="Submissions S."/>
        </authorList>
    </citation>
    <scope>NUCLEOTIDE SEQUENCE [LARGE SCALE GENOMIC DNA]</scope>
    <source>
        <strain evidence="15">CGMCC 1.8913</strain>
    </source>
</reference>
<evidence type="ECO:0000256" key="7">
    <source>
        <dbReference type="ARBA" id="ARBA00022857"/>
    </source>
</evidence>
<dbReference type="OrthoDB" id="9800163at2"/>
<sequence>MRITVIGAGAIGLLAAAKLSSTHEVLLLTRTNEQAELISSKGICLDEETIHINAIPLNELNTVQSTDLYIICTKQYDVKSVWDKLVSHAAAPVLFLQNGMAHTDMLLSAVFDYPIVVGSVEQGAVRVDQQRVLHTGKAVIRLANLTGNSAEMLVQHLHDPNFPFIFEKDWHRMLGRKMIANAVINPLTAIYRVKNGELLDCPAFCVIAQKLCEEAAEALDFEFAEQWEYVRRIIMATKDNRSSMLKDIEAGRQTEVESISGYVQKHARRAVPYTDFVYYSILGLTRQQERTSL</sequence>
<dbReference type="InterPro" id="IPR036291">
    <property type="entry name" value="NAD(P)-bd_dom_sf"/>
</dbReference>
<dbReference type="GO" id="GO:0005737">
    <property type="term" value="C:cytoplasm"/>
    <property type="evidence" value="ECO:0007669"/>
    <property type="project" value="TreeGrafter"/>
</dbReference>
<dbReference type="InterPro" id="IPR008927">
    <property type="entry name" value="6-PGluconate_DH-like_C_sf"/>
</dbReference>
<evidence type="ECO:0000313" key="15">
    <source>
        <dbReference type="Proteomes" id="UP000219356"/>
    </source>
</evidence>
<feature type="domain" description="Ketopantoate reductase C-terminal" evidence="13">
    <location>
        <begin position="173"/>
        <end position="278"/>
    </location>
</feature>
<evidence type="ECO:0000256" key="6">
    <source>
        <dbReference type="ARBA" id="ARBA00022655"/>
    </source>
</evidence>
<dbReference type="EC" id="1.1.1.169" evidence="4 11"/>
<evidence type="ECO:0000259" key="13">
    <source>
        <dbReference type="Pfam" id="PF08546"/>
    </source>
</evidence>
<dbReference type="PANTHER" id="PTHR43765">
    <property type="entry name" value="2-DEHYDROPANTOATE 2-REDUCTASE-RELATED"/>
    <property type="match status" value="1"/>
</dbReference>
<evidence type="ECO:0000256" key="5">
    <source>
        <dbReference type="ARBA" id="ARBA00019465"/>
    </source>
</evidence>
<keyword evidence="7 11" id="KW-0521">NADP</keyword>
<dbReference type="GO" id="GO:0015940">
    <property type="term" value="P:pantothenate biosynthetic process"/>
    <property type="evidence" value="ECO:0007669"/>
    <property type="project" value="UniProtKB-UniPathway"/>
</dbReference>
<dbReference type="EMBL" id="OBEK01000002">
    <property type="protein sequence ID" value="SNZ09341.1"/>
    <property type="molecule type" value="Genomic_DNA"/>
</dbReference>
<comment type="pathway">
    <text evidence="2 11">Cofactor biosynthesis; (R)-pantothenate biosynthesis; (R)-pantoate from 3-methyl-2-oxobutanoate: step 2/2.</text>
</comment>
<comment type="similarity">
    <text evidence="3 11">Belongs to the ketopantoate reductase family.</text>
</comment>
<dbReference type="UniPathway" id="UPA00028">
    <property type="reaction ID" value="UER00004"/>
</dbReference>
<dbReference type="Pfam" id="PF08546">
    <property type="entry name" value="ApbA_C"/>
    <property type="match status" value="1"/>
</dbReference>
<dbReference type="InterPro" id="IPR013328">
    <property type="entry name" value="6PGD_dom2"/>
</dbReference>
<keyword evidence="8 11" id="KW-0560">Oxidoreductase</keyword>
<dbReference type="Proteomes" id="UP000219356">
    <property type="component" value="Unassembled WGS sequence"/>
</dbReference>
<dbReference type="SUPFAM" id="SSF48179">
    <property type="entry name" value="6-phosphogluconate dehydrogenase C-terminal domain-like"/>
    <property type="match status" value="1"/>
</dbReference>
<evidence type="ECO:0000256" key="9">
    <source>
        <dbReference type="ARBA" id="ARBA00032024"/>
    </source>
</evidence>
<evidence type="ECO:0000256" key="2">
    <source>
        <dbReference type="ARBA" id="ARBA00004994"/>
    </source>
</evidence>
<dbReference type="GO" id="GO:0008677">
    <property type="term" value="F:2-dehydropantoate 2-reductase activity"/>
    <property type="evidence" value="ECO:0007669"/>
    <property type="project" value="UniProtKB-EC"/>
</dbReference>
<dbReference type="Gene3D" id="1.10.1040.10">
    <property type="entry name" value="N-(1-d-carboxylethyl)-l-norvaline Dehydrogenase, domain 2"/>
    <property type="match status" value="1"/>
</dbReference>
<keyword evidence="6 11" id="KW-0566">Pantothenate biosynthesis</keyword>
<dbReference type="Pfam" id="PF02558">
    <property type="entry name" value="ApbA"/>
    <property type="match status" value="1"/>
</dbReference>
<evidence type="ECO:0000256" key="11">
    <source>
        <dbReference type="RuleBase" id="RU362068"/>
    </source>
</evidence>
<dbReference type="Gene3D" id="3.40.50.720">
    <property type="entry name" value="NAD(P)-binding Rossmann-like Domain"/>
    <property type="match status" value="1"/>
</dbReference>